<name>A0A1T4YJ06_9MICO</name>
<dbReference type="GO" id="GO:0043190">
    <property type="term" value="C:ATP-binding cassette (ABC) transporter complex"/>
    <property type="evidence" value="ECO:0007669"/>
    <property type="project" value="InterPro"/>
</dbReference>
<evidence type="ECO:0000313" key="4">
    <source>
        <dbReference type="Proteomes" id="UP000189735"/>
    </source>
</evidence>
<accession>A0A1T4YJ06</accession>
<organism evidence="3 4">
    <name type="scientific">Agreia bicolorata</name>
    <dbReference type="NCBI Taxonomy" id="110935"/>
    <lineage>
        <taxon>Bacteria</taxon>
        <taxon>Bacillati</taxon>
        <taxon>Actinomycetota</taxon>
        <taxon>Actinomycetes</taxon>
        <taxon>Micrococcales</taxon>
        <taxon>Microbacteriaceae</taxon>
        <taxon>Agreia</taxon>
    </lineage>
</organism>
<dbReference type="SUPFAM" id="SSF53850">
    <property type="entry name" value="Periplasmic binding protein-like II"/>
    <property type="match status" value="1"/>
</dbReference>
<evidence type="ECO:0000259" key="2">
    <source>
        <dbReference type="Pfam" id="PF04069"/>
    </source>
</evidence>
<dbReference type="CDD" id="cd13606">
    <property type="entry name" value="PBP2_ProX_like"/>
    <property type="match status" value="1"/>
</dbReference>
<gene>
    <name evidence="3" type="ORF">SAMN06295879_3305</name>
</gene>
<protein>
    <submittedName>
        <fullName evidence="3">Osmoprotectant transport system substrate-binding protein</fullName>
    </submittedName>
</protein>
<dbReference type="EMBL" id="FUYG01000010">
    <property type="protein sequence ID" value="SKB01673.1"/>
    <property type="molecule type" value="Genomic_DNA"/>
</dbReference>
<dbReference type="Gene3D" id="3.40.190.10">
    <property type="entry name" value="Periplasmic binding protein-like II"/>
    <property type="match status" value="1"/>
</dbReference>
<dbReference type="AlphaFoldDB" id="A0A1T4YJ06"/>
<evidence type="ECO:0000256" key="1">
    <source>
        <dbReference type="SAM" id="SignalP"/>
    </source>
</evidence>
<evidence type="ECO:0000313" key="3">
    <source>
        <dbReference type="EMBL" id="SKB01673.1"/>
    </source>
</evidence>
<dbReference type="Proteomes" id="UP000189735">
    <property type="component" value="Unassembled WGS sequence"/>
</dbReference>
<sequence length="308" mass="32863">MFTANIKKGRIAAGVIAVGAVVALAGCATSDPLDAGSSDSASTDSIVIGSQDYYSSEIIAEIYAQALEANDYTVDRQFRIGQREVYLPEIKEGKIDLFPEYTGSLLQALKPDTKATTSDEVYTELESALPEGLRVLDKSQASDQNSYTVTEAYATENKLTDIASLKNVKTPIVVGGNAELETRPYGPAALKEKYGIDTTFQSIEDSGGPLTVKALVDNTIQLGNIYTADPNIKSNNLVALADPDGLFVADNVVPVASTKVDDKAAEIINKVSAALTEDDLVELNSQSVNDQKSAPVIAKAWLDDKKLF</sequence>
<dbReference type="GO" id="GO:0022857">
    <property type="term" value="F:transmembrane transporter activity"/>
    <property type="evidence" value="ECO:0007669"/>
    <property type="project" value="InterPro"/>
</dbReference>
<feature type="chain" id="PRO_5038882371" evidence="1">
    <location>
        <begin position="26"/>
        <end position="308"/>
    </location>
</feature>
<feature type="domain" description="ABC-type glycine betaine transport system substrate-binding" evidence="2">
    <location>
        <begin position="45"/>
        <end position="303"/>
    </location>
</feature>
<feature type="signal peptide" evidence="1">
    <location>
        <begin position="1"/>
        <end position="25"/>
    </location>
</feature>
<dbReference type="Pfam" id="PF04069">
    <property type="entry name" value="OpuAC"/>
    <property type="match status" value="1"/>
</dbReference>
<dbReference type="PROSITE" id="PS51257">
    <property type="entry name" value="PROKAR_LIPOPROTEIN"/>
    <property type="match status" value="1"/>
</dbReference>
<reference evidence="4" key="1">
    <citation type="submission" date="2017-02" db="EMBL/GenBank/DDBJ databases">
        <authorList>
            <person name="Varghese N."/>
            <person name="Submissions S."/>
        </authorList>
    </citation>
    <scope>NUCLEOTIDE SEQUENCE [LARGE SCALE GENOMIC DNA]</scope>
    <source>
        <strain evidence="4">VKM Ac-2052</strain>
    </source>
</reference>
<dbReference type="RefSeq" id="WP_044442980.1">
    <property type="nucleotide sequence ID" value="NZ_FUYG01000010.1"/>
</dbReference>
<dbReference type="Gene3D" id="3.40.190.120">
    <property type="entry name" value="Osmoprotection protein (prox), domain 2"/>
    <property type="match status" value="1"/>
</dbReference>
<proteinExistence type="predicted"/>
<dbReference type="InterPro" id="IPR007210">
    <property type="entry name" value="ABC_Gly_betaine_transp_sub-bd"/>
</dbReference>
<keyword evidence="1" id="KW-0732">Signal</keyword>